<comment type="caution">
    <text evidence="1">The sequence shown here is derived from an EMBL/GenBank/DDBJ whole genome shotgun (WGS) entry which is preliminary data.</text>
</comment>
<dbReference type="EMBL" id="JACDUR010000006">
    <property type="protein sequence ID" value="MBA2894322.1"/>
    <property type="molecule type" value="Genomic_DNA"/>
</dbReference>
<evidence type="ECO:0008006" key="3">
    <source>
        <dbReference type="Google" id="ProtNLM"/>
    </source>
</evidence>
<dbReference type="RefSeq" id="WP_181613115.1">
    <property type="nucleotide sequence ID" value="NZ_BAABAM010000004.1"/>
</dbReference>
<evidence type="ECO:0000313" key="2">
    <source>
        <dbReference type="Proteomes" id="UP000530928"/>
    </source>
</evidence>
<gene>
    <name evidence="1" type="ORF">HNR30_005694</name>
</gene>
<protein>
    <recommendedName>
        <fullName evidence="3">Mersacidin/lichenicidin family type 2 lantibiotic</fullName>
    </recommendedName>
</protein>
<accession>A0A7W0HSV4</accession>
<organism evidence="1 2">
    <name type="scientific">Nonomuraea soli</name>
    <dbReference type="NCBI Taxonomy" id="1032476"/>
    <lineage>
        <taxon>Bacteria</taxon>
        <taxon>Bacillati</taxon>
        <taxon>Actinomycetota</taxon>
        <taxon>Actinomycetes</taxon>
        <taxon>Streptosporangiales</taxon>
        <taxon>Streptosporangiaceae</taxon>
        <taxon>Nonomuraea</taxon>
    </lineage>
</organism>
<dbReference type="Proteomes" id="UP000530928">
    <property type="component" value="Unassembled WGS sequence"/>
</dbReference>
<keyword evidence="2" id="KW-1185">Reference proteome</keyword>
<name>A0A7W0HSV4_9ACTN</name>
<proteinExistence type="predicted"/>
<reference evidence="1 2" key="1">
    <citation type="submission" date="2020-07" db="EMBL/GenBank/DDBJ databases">
        <title>Genomic Encyclopedia of Type Strains, Phase IV (KMG-IV): sequencing the most valuable type-strain genomes for metagenomic binning, comparative biology and taxonomic classification.</title>
        <authorList>
            <person name="Goeker M."/>
        </authorList>
    </citation>
    <scope>NUCLEOTIDE SEQUENCE [LARGE SCALE GENOMIC DNA]</scope>
    <source>
        <strain evidence="1 2">DSM 45533</strain>
    </source>
</reference>
<dbReference type="AlphaFoldDB" id="A0A7W0HSV4"/>
<sequence length="59" mass="6307">MSSQDLIDQWKNPHTRAAGAAHPSGEAALEEQLVGGRMSITYSVFTYGCCKTSMSLLCG</sequence>
<evidence type="ECO:0000313" key="1">
    <source>
        <dbReference type="EMBL" id="MBA2894322.1"/>
    </source>
</evidence>